<dbReference type="InterPro" id="IPR016796">
    <property type="entry name" value="UCP021774"/>
</dbReference>
<protein>
    <submittedName>
        <fullName evidence="2">DUF302 domain-containing protein</fullName>
    </submittedName>
</protein>
<dbReference type="PANTHER" id="PTHR38342:SF1">
    <property type="entry name" value="SLR5037 PROTEIN"/>
    <property type="match status" value="1"/>
</dbReference>
<dbReference type="Pfam" id="PF03625">
    <property type="entry name" value="DUF302"/>
    <property type="match status" value="1"/>
</dbReference>
<reference evidence="2 3" key="1">
    <citation type="journal article" date="2018" name="Nat. Biotechnol.">
        <title>A standardized bacterial taxonomy based on genome phylogeny substantially revises the tree of life.</title>
        <authorList>
            <person name="Parks D.H."/>
            <person name="Chuvochina M."/>
            <person name="Waite D.W."/>
            <person name="Rinke C."/>
            <person name="Skarshewski A."/>
            <person name="Chaumeil P.A."/>
            <person name="Hugenholtz P."/>
        </authorList>
    </citation>
    <scope>NUCLEOTIDE SEQUENCE [LARGE SCALE GENOMIC DNA]</scope>
    <source>
        <strain evidence="2">UBA11247</strain>
    </source>
</reference>
<dbReference type="InterPro" id="IPR035923">
    <property type="entry name" value="TT1751-like_sf"/>
</dbReference>
<evidence type="ECO:0000313" key="3">
    <source>
        <dbReference type="Proteomes" id="UP000261739"/>
    </source>
</evidence>
<dbReference type="InterPro" id="IPR005180">
    <property type="entry name" value="DUF302"/>
</dbReference>
<dbReference type="PANTHER" id="PTHR38342">
    <property type="entry name" value="SLR5037 PROTEIN"/>
    <property type="match status" value="1"/>
</dbReference>
<evidence type="ECO:0000313" key="2">
    <source>
        <dbReference type="EMBL" id="HCT13575.1"/>
    </source>
</evidence>
<evidence type="ECO:0000259" key="1">
    <source>
        <dbReference type="Pfam" id="PF03625"/>
    </source>
</evidence>
<gene>
    <name evidence="2" type="ORF">DIW82_01935</name>
</gene>
<dbReference type="STRING" id="863239.GCA_000213935_00122"/>
<accession>A0A3D4SWU6</accession>
<dbReference type="SUPFAM" id="SSF103247">
    <property type="entry name" value="TT1751-like"/>
    <property type="match status" value="1"/>
</dbReference>
<dbReference type="Proteomes" id="UP000261739">
    <property type="component" value="Unassembled WGS sequence"/>
</dbReference>
<dbReference type="PIRSF" id="PIRSF021774">
    <property type="entry name" value="UCP021774"/>
    <property type="match status" value="1"/>
</dbReference>
<dbReference type="CDD" id="cd14797">
    <property type="entry name" value="DUF302"/>
    <property type="match status" value="1"/>
</dbReference>
<dbReference type="Gene3D" id="3.30.310.70">
    <property type="entry name" value="TT1751-like domain"/>
    <property type="match status" value="1"/>
</dbReference>
<sequence>MSDQLSFSTTVTCPFDEAVTRTRGALAAQGFGVLTEIDVTATMRTKIGAELEDFLILGACKPDFAYRALEASRAVGLMMPCNVVIRRDREDGGIIHVEAVNPALMVSFVGAEGSEGADGVREVAEDAAARVSAAIASLADA</sequence>
<dbReference type="RefSeq" id="WP_010122609.1">
    <property type="nucleotide sequence ID" value="NZ_DAITTW010000146.1"/>
</dbReference>
<feature type="domain" description="DUF302" evidence="1">
    <location>
        <begin position="37"/>
        <end position="102"/>
    </location>
</feature>
<dbReference type="EMBL" id="DQID01000052">
    <property type="protein sequence ID" value="HCT13575.1"/>
    <property type="molecule type" value="Genomic_DNA"/>
</dbReference>
<comment type="caution">
    <text evidence="2">The sequence shown here is derived from an EMBL/GenBank/DDBJ whole genome shotgun (WGS) entry which is preliminary data.</text>
</comment>
<dbReference type="AlphaFoldDB" id="A0A3D4SWU6"/>
<proteinExistence type="predicted"/>
<organism evidence="2 3">
    <name type="scientific">Corynebacterium nuruki</name>
    <dbReference type="NCBI Taxonomy" id="1032851"/>
    <lineage>
        <taxon>Bacteria</taxon>
        <taxon>Bacillati</taxon>
        <taxon>Actinomycetota</taxon>
        <taxon>Actinomycetes</taxon>
        <taxon>Mycobacteriales</taxon>
        <taxon>Corynebacteriaceae</taxon>
        <taxon>Corynebacterium</taxon>
    </lineage>
</organism>
<name>A0A3D4SWU6_9CORY</name>